<keyword evidence="3" id="KW-1185">Reference proteome</keyword>
<keyword evidence="1" id="KW-0732">Signal</keyword>
<dbReference type="AlphaFoldDB" id="A0A917J7R3"/>
<feature type="signal peptide" evidence="1">
    <location>
        <begin position="1"/>
        <end position="25"/>
    </location>
</feature>
<accession>A0A917J7R3</accession>
<sequence>MQNLMKKYFYLSLLAIAFISCSKEAKTPENLKQQMVDNWFYRGAYSINYSAKGQPLDSTRILTTTKDIFNFKSDGSFTTTNNNGKETTSGTFTTPTTSTFVLRETGVSTPSTCRVISINLDTFIFAVPQVPKVTGQPYTETKVTLFR</sequence>
<evidence type="ECO:0000313" key="3">
    <source>
        <dbReference type="Proteomes" id="UP000662074"/>
    </source>
</evidence>
<name>A0A917J7R3_9SPHI</name>
<reference evidence="2" key="2">
    <citation type="submission" date="2020-09" db="EMBL/GenBank/DDBJ databases">
        <authorList>
            <person name="Sun Q."/>
            <person name="Sedlacek I."/>
        </authorList>
    </citation>
    <scope>NUCLEOTIDE SEQUENCE</scope>
    <source>
        <strain evidence="2">CCM 8711</strain>
    </source>
</reference>
<proteinExistence type="predicted"/>
<feature type="chain" id="PRO_5037010676" description="Lipocalin-like domain-containing protein" evidence="1">
    <location>
        <begin position="26"/>
        <end position="147"/>
    </location>
</feature>
<organism evidence="2 3">
    <name type="scientific">Mucilaginibacter galii</name>
    <dbReference type="NCBI Taxonomy" id="2005073"/>
    <lineage>
        <taxon>Bacteria</taxon>
        <taxon>Pseudomonadati</taxon>
        <taxon>Bacteroidota</taxon>
        <taxon>Sphingobacteriia</taxon>
        <taxon>Sphingobacteriales</taxon>
        <taxon>Sphingobacteriaceae</taxon>
        <taxon>Mucilaginibacter</taxon>
    </lineage>
</organism>
<reference evidence="2" key="1">
    <citation type="journal article" date="2014" name="Int. J. Syst. Evol. Microbiol.">
        <title>Complete genome sequence of Corynebacterium casei LMG S-19264T (=DSM 44701T), isolated from a smear-ripened cheese.</title>
        <authorList>
            <consortium name="US DOE Joint Genome Institute (JGI-PGF)"/>
            <person name="Walter F."/>
            <person name="Albersmeier A."/>
            <person name="Kalinowski J."/>
            <person name="Ruckert C."/>
        </authorList>
    </citation>
    <scope>NUCLEOTIDE SEQUENCE</scope>
    <source>
        <strain evidence="2">CCM 8711</strain>
    </source>
</reference>
<dbReference type="Proteomes" id="UP000662074">
    <property type="component" value="Unassembled WGS sequence"/>
</dbReference>
<evidence type="ECO:0000256" key="1">
    <source>
        <dbReference type="SAM" id="SignalP"/>
    </source>
</evidence>
<protein>
    <recommendedName>
        <fullName evidence="4">Lipocalin-like domain-containing protein</fullName>
    </recommendedName>
</protein>
<comment type="caution">
    <text evidence="2">The sequence shown here is derived from an EMBL/GenBank/DDBJ whole genome shotgun (WGS) entry which is preliminary data.</text>
</comment>
<evidence type="ECO:0008006" key="4">
    <source>
        <dbReference type="Google" id="ProtNLM"/>
    </source>
</evidence>
<gene>
    <name evidence="2" type="ORF">GCM10011425_13960</name>
</gene>
<evidence type="ECO:0000313" key="2">
    <source>
        <dbReference type="EMBL" id="GGI50184.1"/>
    </source>
</evidence>
<dbReference type="EMBL" id="BMDO01000003">
    <property type="protein sequence ID" value="GGI50184.1"/>
    <property type="molecule type" value="Genomic_DNA"/>
</dbReference>
<dbReference type="PROSITE" id="PS51257">
    <property type="entry name" value="PROKAR_LIPOPROTEIN"/>
    <property type="match status" value="1"/>
</dbReference>